<gene>
    <name evidence="6" type="ORF">Plil01_001225800</name>
</gene>
<sequence length="238" mass="25986">MNVWNFFATFALSIIVTHANSINLNKVAPIAQPSPSTSAEKAAVKFKPRLSITDGCVSFPAVNSAGQTSSGLQEGIGGSSGCTNAPLGSQVYGRAAWYKGKYAILYAWYFPKGFWNEFATRRHDWASAVVWLDNPELAAPSILGLSVSKDDWRYRTQAPVKSGVIGGTTAKLAHVLEVEKGYPYLTTTENAGSFQDLIMWEQLPNEAKTALSTTDFGFAKVPISDAYFEKKLEKAWPF</sequence>
<keyword evidence="5" id="KW-0732">Signal</keyword>
<keyword evidence="7" id="KW-1185">Reference proteome</keyword>
<dbReference type="PIRSF" id="PIRSF029958">
    <property type="entry name" value="Necrosis-inducing_protein"/>
    <property type="match status" value="1"/>
</dbReference>
<dbReference type="EMBL" id="BSXW01000751">
    <property type="protein sequence ID" value="GMF28990.1"/>
    <property type="molecule type" value="Genomic_DNA"/>
</dbReference>
<dbReference type="OrthoDB" id="94835at2759"/>
<dbReference type="GO" id="GO:0005576">
    <property type="term" value="C:extracellular region"/>
    <property type="evidence" value="ECO:0007669"/>
    <property type="project" value="UniProtKB-SubCell"/>
</dbReference>
<keyword evidence="4" id="KW-0843">Virulence</keyword>
<evidence type="ECO:0000313" key="7">
    <source>
        <dbReference type="Proteomes" id="UP001165083"/>
    </source>
</evidence>
<evidence type="ECO:0000256" key="4">
    <source>
        <dbReference type="ARBA" id="ARBA00023026"/>
    </source>
</evidence>
<comment type="similarity">
    <text evidence="2">Belongs to the Necrosis inducing protein (NPP1) family.</text>
</comment>
<name>A0A9W6X306_9STRA</name>
<accession>A0A9W6X306</accession>
<evidence type="ECO:0000256" key="5">
    <source>
        <dbReference type="SAM" id="SignalP"/>
    </source>
</evidence>
<protein>
    <submittedName>
        <fullName evidence="6">Unnamed protein product</fullName>
    </submittedName>
</protein>
<organism evidence="6 7">
    <name type="scientific">Phytophthora lilii</name>
    <dbReference type="NCBI Taxonomy" id="2077276"/>
    <lineage>
        <taxon>Eukaryota</taxon>
        <taxon>Sar</taxon>
        <taxon>Stramenopiles</taxon>
        <taxon>Oomycota</taxon>
        <taxon>Peronosporomycetes</taxon>
        <taxon>Peronosporales</taxon>
        <taxon>Peronosporaceae</taxon>
        <taxon>Phytophthora</taxon>
    </lineage>
</organism>
<evidence type="ECO:0000256" key="3">
    <source>
        <dbReference type="ARBA" id="ARBA00022525"/>
    </source>
</evidence>
<dbReference type="AlphaFoldDB" id="A0A9W6X306"/>
<feature type="chain" id="PRO_5040856601" evidence="5">
    <location>
        <begin position="20"/>
        <end position="238"/>
    </location>
</feature>
<comment type="caution">
    <text evidence="6">The sequence shown here is derived from an EMBL/GenBank/DDBJ whole genome shotgun (WGS) entry which is preliminary data.</text>
</comment>
<dbReference type="Pfam" id="PF05630">
    <property type="entry name" value="NPP1"/>
    <property type="match status" value="1"/>
</dbReference>
<dbReference type="PANTHER" id="PTHR33657">
    <property type="entry name" value="DOMAIN PROTEIN, PUTATIVE (AFU_ORTHOLOGUE AFUA_5G00600)-RELATED"/>
    <property type="match status" value="1"/>
</dbReference>
<proteinExistence type="inferred from homology"/>
<evidence type="ECO:0000313" key="6">
    <source>
        <dbReference type="EMBL" id="GMF28990.1"/>
    </source>
</evidence>
<keyword evidence="3" id="KW-0964">Secreted</keyword>
<dbReference type="InterPro" id="IPR008701">
    <property type="entry name" value="NPP1"/>
</dbReference>
<evidence type="ECO:0000256" key="2">
    <source>
        <dbReference type="ARBA" id="ARBA00009520"/>
    </source>
</evidence>
<feature type="signal peptide" evidence="5">
    <location>
        <begin position="1"/>
        <end position="19"/>
    </location>
</feature>
<dbReference type="Proteomes" id="UP001165083">
    <property type="component" value="Unassembled WGS sequence"/>
</dbReference>
<reference evidence="6" key="1">
    <citation type="submission" date="2023-04" db="EMBL/GenBank/DDBJ databases">
        <title>Phytophthora lilii NBRC 32176.</title>
        <authorList>
            <person name="Ichikawa N."/>
            <person name="Sato H."/>
            <person name="Tonouchi N."/>
        </authorList>
    </citation>
    <scope>NUCLEOTIDE SEQUENCE</scope>
    <source>
        <strain evidence="6">NBRC 32176</strain>
    </source>
</reference>
<comment type="subcellular location">
    <subcellularLocation>
        <location evidence="1">Secreted</location>
    </subcellularLocation>
</comment>
<evidence type="ECO:0000256" key="1">
    <source>
        <dbReference type="ARBA" id="ARBA00004613"/>
    </source>
</evidence>
<dbReference type="PANTHER" id="PTHR33657:SF8">
    <property type="entry name" value="DOMAIN PROTEIN, PUTATIVE (AFU_ORTHOLOGUE AFUA_5G00600)-RELATED"/>
    <property type="match status" value="1"/>
</dbReference>